<feature type="compositionally biased region" description="Polar residues" evidence="6">
    <location>
        <begin position="424"/>
        <end position="445"/>
    </location>
</feature>
<dbReference type="CTD" id="39821"/>
<proteinExistence type="predicted"/>
<dbReference type="PROSITE" id="PS50865">
    <property type="entry name" value="ZF_MYND_2"/>
    <property type="match status" value="1"/>
</dbReference>
<evidence type="ECO:0000256" key="1">
    <source>
        <dbReference type="ARBA" id="ARBA00022723"/>
    </source>
</evidence>
<feature type="region of interest" description="Disordered" evidence="6">
    <location>
        <begin position="1"/>
        <end position="75"/>
    </location>
</feature>
<keyword evidence="1" id="KW-0479">Metal-binding</keyword>
<dbReference type="Gene3D" id="6.10.140.2220">
    <property type="match status" value="1"/>
</dbReference>
<keyword evidence="3" id="KW-0862">Zinc</keyword>
<feature type="compositionally biased region" description="Basic and acidic residues" evidence="6">
    <location>
        <begin position="170"/>
        <end position="179"/>
    </location>
</feature>
<reference evidence="9" key="1">
    <citation type="submission" date="2025-08" db="UniProtKB">
        <authorList>
            <consortium name="RefSeq"/>
        </authorList>
    </citation>
    <scope>IDENTIFICATION</scope>
    <source>
        <strain evidence="9">11010-0011.00</strain>
        <tissue evidence="9">Whole body</tissue>
    </source>
</reference>
<evidence type="ECO:0000259" key="7">
    <source>
        <dbReference type="PROSITE" id="PS50865"/>
    </source>
</evidence>
<protein>
    <submittedName>
        <fullName evidence="9">Uncharacterized protein LOC115622865</fullName>
    </submittedName>
</protein>
<gene>
    <name evidence="9" type="primary">LOC115622865</name>
</gene>
<organism evidence="8 9">
    <name type="scientific">Drosophila lebanonensis</name>
    <name type="common">Fruit fly</name>
    <name type="synonym">Scaptodrosophila lebanonensis</name>
    <dbReference type="NCBI Taxonomy" id="7225"/>
    <lineage>
        <taxon>Eukaryota</taxon>
        <taxon>Metazoa</taxon>
        <taxon>Ecdysozoa</taxon>
        <taxon>Arthropoda</taxon>
        <taxon>Hexapoda</taxon>
        <taxon>Insecta</taxon>
        <taxon>Pterygota</taxon>
        <taxon>Neoptera</taxon>
        <taxon>Endopterygota</taxon>
        <taxon>Diptera</taxon>
        <taxon>Brachycera</taxon>
        <taxon>Muscomorpha</taxon>
        <taxon>Ephydroidea</taxon>
        <taxon>Drosophilidae</taxon>
        <taxon>Scaptodrosophila</taxon>
    </lineage>
</organism>
<feature type="domain" description="MYND-type" evidence="7">
    <location>
        <begin position="946"/>
        <end position="984"/>
    </location>
</feature>
<sequence length="986" mass="110330">MSDVEIYSSDSQLSSDEYSNDEDDALMNAAITKQSESKPSTSNYTSPSKSSSTGASQASTPQKPLPPITREQTERQIKYLQQSSRAHLYYKRRSLKWINQLRKCKDGYIVKLKITVPAKRERAERLARYRKARQDIEMELHIRQRERERSQSRSRSPELICLDDTENEESPEKTNEAIRPHKKVSPPKELAADDEVAQEKERTECATNGSVLNEFLTMKPPIEEPNMEPKAPAAIELVYDDLELKTSDVGVDLKIVSAMNVTMQDSFNNVETVDEDNEATPPRTPTRTRSPPTQQAPGAAAHIDTTIAELQSTSKRKRSETPPSPAQLNEKRSKQALPDVNEDIAITPNKMLAAKQSAILTPQMQQQHQILEKLAQALTPTVTGATPLATTTATTPAKVEPLNDPATAFVLGSPFSLTPVSNDFYTLQKPNPPQRTQESGYSLETPTPYDEPMEIVYPNEKPATPATVGNFVESNYAKKPTPVAIATQSSGPLPVQPQITITAATPLNVQAPQQATQLPQHQKSRIEHISRQTQTAQATMAPPKTRAFTTKAAADLNNSDAVFHQRIKDLFSEMDEIMNNKVLTIKPELKAYGDEKQRIEADIKTLDNLIRQKEEEHNRLLHLRATKEELIARIERKERILVMKEILPPILNKNCSTSELYEIHSLLVKEQNAPLASRSGMSALEQFINKIERGQHDIKAWRSVLGLLEAPGAPVAPSSPPLNARYDNDRNRRNSLPTMRDTRLNLPPPPPPPPPATDTAATVFGRQGAVRDVRSLIEDYRREHPNEVPLVGKRAKLQAPESRFHHLMNESKQLTNSTPNLVSSGSGSYSNQAPQTMAMRSHSVIENHFDNETSLRPLYNSSPLVSGYRGNYPKRNDPRLHTYNDAHSMYGNSNSQLETARQLVQELEGRAATLTQQERGGNSNSSYNKKRAGITTNGPDELEHHCQKCKRFVATYMCAGCQNQWYCSRECQVRAWDESHWASCGN</sequence>
<evidence type="ECO:0000256" key="3">
    <source>
        <dbReference type="ARBA" id="ARBA00022833"/>
    </source>
</evidence>
<dbReference type="InterPro" id="IPR002893">
    <property type="entry name" value="Znf_MYND"/>
</dbReference>
<evidence type="ECO:0000313" key="8">
    <source>
        <dbReference type="Proteomes" id="UP000504634"/>
    </source>
</evidence>
<evidence type="ECO:0000313" key="9">
    <source>
        <dbReference type="RefSeq" id="XP_030372810.1"/>
    </source>
</evidence>
<keyword evidence="5" id="KW-0175">Coiled coil</keyword>
<feature type="coiled-coil region" evidence="5">
    <location>
        <begin position="589"/>
        <end position="640"/>
    </location>
</feature>
<feature type="compositionally biased region" description="Low complexity" evidence="6">
    <location>
        <begin position="37"/>
        <end position="60"/>
    </location>
</feature>
<keyword evidence="8" id="KW-1185">Reference proteome</keyword>
<dbReference type="OrthoDB" id="432970at2759"/>
<dbReference type="Pfam" id="PF01753">
    <property type="entry name" value="zf-MYND"/>
    <property type="match status" value="1"/>
</dbReference>
<evidence type="ECO:0000256" key="6">
    <source>
        <dbReference type="SAM" id="MobiDB-lite"/>
    </source>
</evidence>
<feature type="compositionally biased region" description="Low complexity" evidence="6">
    <location>
        <begin position="7"/>
        <end position="17"/>
    </location>
</feature>
<dbReference type="AlphaFoldDB" id="A0A6J2TBP7"/>
<dbReference type="Proteomes" id="UP000504634">
    <property type="component" value="Unplaced"/>
</dbReference>
<dbReference type="GO" id="GO:0008270">
    <property type="term" value="F:zinc ion binding"/>
    <property type="evidence" value="ECO:0007669"/>
    <property type="project" value="UniProtKB-KW"/>
</dbReference>
<feature type="region of interest" description="Disordered" evidence="6">
    <location>
        <begin position="424"/>
        <end position="447"/>
    </location>
</feature>
<feature type="compositionally biased region" description="Pro residues" evidence="6">
    <location>
        <begin position="746"/>
        <end position="756"/>
    </location>
</feature>
<feature type="region of interest" description="Disordered" evidence="6">
    <location>
        <begin position="144"/>
        <end position="202"/>
    </location>
</feature>
<dbReference type="GeneID" id="115622865"/>
<feature type="region of interest" description="Disordered" evidence="6">
    <location>
        <begin position="712"/>
        <end position="759"/>
    </location>
</feature>
<dbReference type="SUPFAM" id="SSF144232">
    <property type="entry name" value="HIT/MYND zinc finger-like"/>
    <property type="match status" value="1"/>
</dbReference>
<keyword evidence="2 4" id="KW-0863">Zinc-finger</keyword>
<accession>A0A6J2TBP7</accession>
<evidence type="ECO:0000256" key="2">
    <source>
        <dbReference type="ARBA" id="ARBA00022771"/>
    </source>
</evidence>
<feature type="compositionally biased region" description="Polar residues" evidence="6">
    <location>
        <begin position="916"/>
        <end position="927"/>
    </location>
</feature>
<feature type="compositionally biased region" description="Low complexity" evidence="6">
    <location>
        <begin position="712"/>
        <end position="725"/>
    </location>
</feature>
<name>A0A6J2TBP7_DROLE</name>
<dbReference type="RefSeq" id="XP_030372810.1">
    <property type="nucleotide sequence ID" value="XM_030516950.1"/>
</dbReference>
<feature type="region of interest" description="Disordered" evidence="6">
    <location>
        <begin position="916"/>
        <end position="937"/>
    </location>
</feature>
<evidence type="ECO:0000256" key="5">
    <source>
        <dbReference type="SAM" id="Coils"/>
    </source>
</evidence>
<evidence type="ECO:0000256" key="4">
    <source>
        <dbReference type="PROSITE-ProRule" id="PRU00134"/>
    </source>
</evidence>
<feature type="region of interest" description="Disordered" evidence="6">
    <location>
        <begin position="267"/>
        <end position="340"/>
    </location>
</feature>